<evidence type="ECO:0000256" key="4">
    <source>
        <dbReference type="ARBA" id="ARBA00022692"/>
    </source>
</evidence>
<keyword evidence="5 8" id="KW-1133">Transmembrane helix</keyword>
<evidence type="ECO:0000313" key="9">
    <source>
        <dbReference type="EMBL" id="THY28291.1"/>
    </source>
</evidence>
<comment type="caution">
    <text evidence="9">The sequence shown here is derived from an EMBL/GenBank/DDBJ whole genome shotgun (WGS) entry which is preliminary data.</text>
</comment>
<keyword evidence="6" id="KW-0406">Ion transport</keyword>
<evidence type="ECO:0000256" key="3">
    <source>
        <dbReference type="ARBA" id="ARBA00022475"/>
    </source>
</evidence>
<dbReference type="GO" id="GO:0005886">
    <property type="term" value="C:plasma membrane"/>
    <property type="evidence" value="ECO:0007669"/>
    <property type="project" value="UniProtKB-SubCell"/>
</dbReference>
<evidence type="ECO:0000256" key="5">
    <source>
        <dbReference type="ARBA" id="ARBA00022989"/>
    </source>
</evidence>
<feature type="transmembrane region" description="Helical" evidence="8">
    <location>
        <begin position="330"/>
        <end position="348"/>
    </location>
</feature>
<feature type="transmembrane region" description="Helical" evidence="8">
    <location>
        <begin position="116"/>
        <end position="138"/>
    </location>
</feature>
<sequence length="478" mass="53340">MFIDTVQPPIQEANAMASSEFAGSTTATMSTGSPSVNVSREATWKAQGFHASSRKPQPHHLEMEDYFAGPRDMARHSKLPFFMRLHGSVLPKMLLPLLFIGGWATAITTISKFTRVHLGINSLLLTVLGFVVGLALSFRSSTAYERYNDGRKYWSQLMLTSRNLARLIWVHVEERHSVSEELGKQDLLAKLSALNLLNAFAVALKHRLRFEPAIEYPDLEPLVAHLDLMAGTADQAALRKRKPTPWKSAGEYLGVSFAESNPRKLIKRANDNLGNPPLEILTYLSSYMEHVFQEKTMTGPIHQTWAMNNIGSLADVLTGTERVLNTPLPIAYTISISQITWAYVLVLPFQLYNYLHWVTIPGTMLAAYIILGLSKIGTEIENPFGNDVNDLPLDDYCRELAADIDVMTSTPPPRVEDWAHASNNRVLHPLSATGFQGWEHRSLEDIREALRAKATTTVRSIHAERPDTPFAEPKGSTV</sequence>
<evidence type="ECO:0000256" key="6">
    <source>
        <dbReference type="ARBA" id="ARBA00023065"/>
    </source>
</evidence>
<feature type="transmembrane region" description="Helical" evidence="8">
    <location>
        <begin position="93"/>
        <end position="110"/>
    </location>
</feature>
<keyword evidence="2" id="KW-0813">Transport</keyword>
<dbReference type="PANTHER" id="PTHR33281">
    <property type="entry name" value="UPF0187 PROTEIN YNEE"/>
    <property type="match status" value="1"/>
</dbReference>
<dbReference type="EMBL" id="QZBD01000118">
    <property type="protein sequence ID" value="THY28291.1"/>
    <property type="molecule type" value="Genomic_DNA"/>
</dbReference>
<dbReference type="PANTHER" id="PTHR33281:SF19">
    <property type="entry name" value="VOLTAGE-DEPENDENT ANION CHANNEL-FORMING PROTEIN YNEE"/>
    <property type="match status" value="1"/>
</dbReference>
<evidence type="ECO:0000313" key="10">
    <source>
        <dbReference type="Proteomes" id="UP000306584"/>
    </source>
</evidence>
<protein>
    <submittedName>
        <fullName evidence="9">Membrane protein</fullName>
    </submittedName>
</protein>
<keyword evidence="4 8" id="KW-0812">Transmembrane</keyword>
<keyword evidence="3" id="KW-1003">Cell membrane</keyword>
<evidence type="ECO:0000256" key="7">
    <source>
        <dbReference type="ARBA" id="ARBA00023136"/>
    </source>
</evidence>
<evidence type="ECO:0000256" key="8">
    <source>
        <dbReference type="SAM" id="Phobius"/>
    </source>
</evidence>
<dbReference type="GO" id="GO:0005254">
    <property type="term" value="F:chloride channel activity"/>
    <property type="evidence" value="ECO:0007669"/>
    <property type="project" value="InterPro"/>
</dbReference>
<evidence type="ECO:0000256" key="1">
    <source>
        <dbReference type="ARBA" id="ARBA00004651"/>
    </source>
</evidence>
<reference evidence="9 10" key="1">
    <citation type="submission" date="2018-10" db="EMBL/GenBank/DDBJ databases">
        <title>Fifty Aureobasidium pullulans genomes reveal a recombining polyextremotolerant generalist.</title>
        <authorList>
            <person name="Gostincar C."/>
            <person name="Turk M."/>
            <person name="Zajc J."/>
            <person name="Gunde-Cimerman N."/>
        </authorList>
    </citation>
    <scope>NUCLEOTIDE SEQUENCE [LARGE SCALE GENOMIC DNA]</scope>
    <source>
        <strain evidence="9 10">EXF-6604</strain>
    </source>
</reference>
<organism evidence="9 10">
    <name type="scientific">Aureobasidium pullulans</name>
    <name type="common">Black yeast</name>
    <name type="synonym">Pullularia pullulans</name>
    <dbReference type="NCBI Taxonomy" id="5580"/>
    <lineage>
        <taxon>Eukaryota</taxon>
        <taxon>Fungi</taxon>
        <taxon>Dikarya</taxon>
        <taxon>Ascomycota</taxon>
        <taxon>Pezizomycotina</taxon>
        <taxon>Dothideomycetes</taxon>
        <taxon>Dothideomycetidae</taxon>
        <taxon>Dothideales</taxon>
        <taxon>Saccotheciaceae</taxon>
        <taxon>Aureobasidium</taxon>
    </lineage>
</organism>
<dbReference type="AlphaFoldDB" id="A0A4S9LFP8"/>
<feature type="transmembrane region" description="Helical" evidence="8">
    <location>
        <begin position="354"/>
        <end position="373"/>
    </location>
</feature>
<proteinExistence type="predicted"/>
<comment type="subcellular location">
    <subcellularLocation>
        <location evidence="1">Cell membrane</location>
        <topology evidence="1">Multi-pass membrane protein</topology>
    </subcellularLocation>
</comment>
<accession>A0A4S9LFP8</accession>
<dbReference type="Pfam" id="PF25539">
    <property type="entry name" value="Bestrophin_2"/>
    <property type="match status" value="1"/>
</dbReference>
<gene>
    <name evidence="9" type="ORF">D6D01_03923</name>
</gene>
<name>A0A4S9LFP8_AURPU</name>
<evidence type="ECO:0000256" key="2">
    <source>
        <dbReference type="ARBA" id="ARBA00022448"/>
    </source>
</evidence>
<dbReference type="InterPro" id="IPR044669">
    <property type="entry name" value="YneE/VCCN1/2-like"/>
</dbReference>
<dbReference type="Proteomes" id="UP000306584">
    <property type="component" value="Unassembled WGS sequence"/>
</dbReference>
<keyword evidence="7 8" id="KW-0472">Membrane</keyword>